<dbReference type="Pfam" id="PF18758">
    <property type="entry name" value="KDZ"/>
    <property type="match status" value="2"/>
</dbReference>
<organism evidence="2 3">
    <name type="scientific">Coprinellus micaceus</name>
    <name type="common">Glistening ink-cap mushroom</name>
    <name type="synonym">Coprinus micaceus</name>
    <dbReference type="NCBI Taxonomy" id="71717"/>
    <lineage>
        <taxon>Eukaryota</taxon>
        <taxon>Fungi</taxon>
        <taxon>Dikarya</taxon>
        <taxon>Basidiomycota</taxon>
        <taxon>Agaricomycotina</taxon>
        <taxon>Agaricomycetes</taxon>
        <taxon>Agaricomycetidae</taxon>
        <taxon>Agaricales</taxon>
        <taxon>Agaricineae</taxon>
        <taxon>Psathyrellaceae</taxon>
        <taxon>Coprinellus</taxon>
    </lineage>
</organism>
<dbReference type="PANTHER" id="PTHR33096:SF1">
    <property type="entry name" value="CXC1-LIKE CYSTEINE CLUSTER ASSOCIATED WITH KDZ TRANSPOSASES DOMAIN-CONTAINING PROTEIN"/>
    <property type="match status" value="1"/>
</dbReference>
<dbReference type="OrthoDB" id="2505969at2759"/>
<dbReference type="AlphaFoldDB" id="A0A4Y7SU04"/>
<protein>
    <recommendedName>
        <fullName evidence="4">CxC1-like cysteine cluster associated with KDZ transposases domain-containing protein</fullName>
    </recommendedName>
</protein>
<evidence type="ECO:0000313" key="3">
    <source>
        <dbReference type="Proteomes" id="UP000298030"/>
    </source>
</evidence>
<name>A0A4Y7SU04_COPMI</name>
<evidence type="ECO:0000313" key="2">
    <source>
        <dbReference type="EMBL" id="TEB25336.1"/>
    </source>
</evidence>
<comment type="caution">
    <text evidence="2">The sequence shown here is derived from an EMBL/GenBank/DDBJ whole genome shotgun (WGS) entry which is preliminary data.</text>
</comment>
<dbReference type="InterPro" id="IPR040521">
    <property type="entry name" value="KDZ"/>
</dbReference>
<sequence length="731" mass="84408">MDDETLSILKDIQGENETQPMDVDPVNSDSHDESTAAPSMGGDGVGVGEQMTLEELAQVVDAAVVDPRWSRRHYHDGRTWWNRKERFDSNWSKHSEAMSDAYLRWRYPAPTESAVSGGHGLVPVPVAEKDLNIILTTVDLYMLKTEVTIKCRDDQHTAVALVGAGYLGNSPISPTMAISLKTLELYKMLRQHKLSFSFEAFAKVLCDLYQTPYQRQWRIALVDTFDVFLTIKRNVDARVALVLGHLSEHWCVLNACLPCMYELENEKELTFCMLMALDGNNSTKRVDTVKFRQMGDRHVFLSSYWVDVPKVDKFKLEDIKLCGPEVPLLPGWEEEEEEEDTTKKKTEKPGDVGDCMRNWQATQADSKKHMMEMFDETGWFACGCRHGLILWIADMVRSGEQCQCLPRVRAQFACQCTNHPNNIEGCRIEDLETMERFFSASNATASVIRYTSKYRQHMLLDLFLQQNDKDEYTNLEIGATRDDLDMWQHNQAWYFSMLGKEPEADIHKVAYVELLQEREASKKAMNNKNKGFLSTVPSDWDPGHGGQTYKTELSKTRKLETDRQWALIEMELKMGITVTWTREQSEYQETLKYMRNHKYRKALDELQRLVAIQNVVARYNQAAGKLDPPAPTLDWTRIAKYNFVEEFSILWDACQDIRGEHWSDGEVCEAMKLHEHALFDRVLKEMKVSSEVQLFGALKDFAIERRHINQQLQHYLREITDFKGYTGEKDL</sequence>
<dbReference type="EMBL" id="QPFP01000057">
    <property type="protein sequence ID" value="TEB25336.1"/>
    <property type="molecule type" value="Genomic_DNA"/>
</dbReference>
<evidence type="ECO:0000256" key="1">
    <source>
        <dbReference type="SAM" id="MobiDB-lite"/>
    </source>
</evidence>
<keyword evidence="3" id="KW-1185">Reference proteome</keyword>
<accession>A0A4Y7SU04</accession>
<proteinExistence type="predicted"/>
<dbReference type="PANTHER" id="PTHR33096">
    <property type="entry name" value="CXC2 DOMAIN-CONTAINING PROTEIN"/>
    <property type="match status" value="1"/>
</dbReference>
<dbReference type="Proteomes" id="UP000298030">
    <property type="component" value="Unassembled WGS sequence"/>
</dbReference>
<reference evidence="2 3" key="1">
    <citation type="journal article" date="2019" name="Nat. Ecol. Evol.">
        <title>Megaphylogeny resolves global patterns of mushroom evolution.</title>
        <authorList>
            <person name="Varga T."/>
            <person name="Krizsan K."/>
            <person name="Foldi C."/>
            <person name="Dima B."/>
            <person name="Sanchez-Garcia M."/>
            <person name="Sanchez-Ramirez S."/>
            <person name="Szollosi G.J."/>
            <person name="Szarkandi J.G."/>
            <person name="Papp V."/>
            <person name="Albert L."/>
            <person name="Andreopoulos W."/>
            <person name="Angelini C."/>
            <person name="Antonin V."/>
            <person name="Barry K.W."/>
            <person name="Bougher N.L."/>
            <person name="Buchanan P."/>
            <person name="Buyck B."/>
            <person name="Bense V."/>
            <person name="Catcheside P."/>
            <person name="Chovatia M."/>
            <person name="Cooper J."/>
            <person name="Damon W."/>
            <person name="Desjardin D."/>
            <person name="Finy P."/>
            <person name="Geml J."/>
            <person name="Haridas S."/>
            <person name="Hughes K."/>
            <person name="Justo A."/>
            <person name="Karasinski D."/>
            <person name="Kautmanova I."/>
            <person name="Kiss B."/>
            <person name="Kocsube S."/>
            <person name="Kotiranta H."/>
            <person name="LaButti K.M."/>
            <person name="Lechner B.E."/>
            <person name="Liimatainen K."/>
            <person name="Lipzen A."/>
            <person name="Lukacs Z."/>
            <person name="Mihaltcheva S."/>
            <person name="Morgado L.N."/>
            <person name="Niskanen T."/>
            <person name="Noordeloos M.E."/>
            <person name="Ohm R.A."/>
            <person name="Ortiz-Santana B."/>
            <person name="Ovrebo C."/>
            <person name="Racz N."/>
            <person name="Riley R."/>
            <person name="Savchenko A."/>
            <person name="Shiryaev A."/>
            <person name="Soop K."/>
            <person name="Spirin V."/>
            <person name="Szebenyi C."/>
            <person name="Tomsovsky M."/>
            <person name="Tulloss R.E."/>
            <person name="Uehling J."/>
            <person name="Grigoriev I.V."/>
            <person name="Vagvolgyi C."/>
            <person name="Papp T."/>
            <person name="Martin F.M."/>
            <person name="Miettinen O."/>
            <person name="Hibbett D.S."/>
            <person name="Nagy L.G."/>
        </authorList>
    </citation>
    <scope>NUCLEOTIDE SEQUENCE [LARGE SCALE GENOMIC DNA]</scope>
    <source>
        <strain evidence="2 3">FP101781</strain>
    </source>
</reference>
<gene>
    <name evidence="2" type="ORF">FA13DRAFT_1756595</name>
</gene>
<feature type="region of interest" description="Disordered" evidence="1">
    <location>
        <begin position="1"/>
        <end position="41"/>
    </location>
</feature>
<evidence type="ECO:0008006" key="4">
    <source>
        <dbReference type="Google" id="ProtNLM"/>
    </source>
</evidence>